<dbReference type="PaxDb" id="121845-A0A1S3DSU2"/>
<evidence type="ECO:0000313" key="3">
    <source>
        <dbReference type="RefSeq" id="XP_008486518.2"/>
    </source>
</evidence>
<dbReference type="Proteomes" id="UP000079169">
    <property type="component" value="Unplaced"/>
</dbReference>
<evidence type="ECO:0000256" key="1">
    <source>
        <dbReference type="SAM" id="Coils"/>
    </source>
</evidence>
<evidence type="ECO:0000313" key="2">
    <source>
        <dbReference type="Proteomes" id="UP000079169"/>
    </source>
</evidence>
<organism evidence="2 3">
    <name type="scientific">Diaphorina citri</name>
    <name type="common">Asian citrus psyllid</name>
    <dbReference type="NCBI Taxonomy" id="121845"/>
    <lineage>
        <taxon>Eukaryota</taxon>
        <taxon>Metazoa</taxon>
        <taxon>Ecdysozoa</taxon>
        <taxon>Arthropoda</taxon>
        <taxon>Hexapoda</taxon>
        <taxon>Insecta</taxon>
        <taxon>Pterygota</taxon>
        <taxon>Neoptera</taxon>
        <taxon>Paraneoptera</taxon>
        <taxon>Hemiptera</taxon>
        <taxon>Sternorrhyncha</taxon>
        <taxon>Psylloidea</taxon>
        <taxon>Psyllidae</taxon>
        <taxon>Diaphorininae</taxon>
        <taxon>Diaphorina</taxon>
    </lineage>
</organism>
<dbReference type="KEGG" id="dci:103523233"/>
<dbReference type="GeneID" id="103523233"/>
<feature type="coiled-coil region" evidence="1">
    <location>
        <begin position="3"/>
        <end position="95"/>
    </location>
</feature>
<proteinExistence type="predicted"/>
<name>A0A1S3DSU2_DIACI</name>
<reference evidence="3" key="1">
    <citation type="submission" date="2025-08" db="UniProtKB">
        <authorList>
            <consortium name="RefSeq"/>
        </authorList>
    </citation>
    <scope>IDENTIFICATION</scope>
</reference>
<gene>
    <name evidence="3" type="primary">LOC103523233</name>
</gene>
<sequence length="101" mass="11474">MLQDELRQERNQKEKALRDKELALGDKYTMEQNLSSLKLELELKDQKLSSLAQELEELTFSGNTEEEVANLKKKKHALEAKLSDQEEELDELAGQVSQGAG</sequence>
<protein>
    <submittedName>
        <fullName evidence="3">Unconventional myosin-XVIIIa-like</fullName>
    </submittedName>
</protein>
<feature type="non-terminal residue" evidence="3">
    <location>
        <position position="101"/>
    </location>
</feature>
<dbReference type="RefSeq" id="XP_008486518.2">
    <property type="nucleotide sequence ID" value="XM_008488296.2"/>
</dbReference>
<dbReference type="STRING" id="121845.A0A1S3DSU2"/>
<keyword evidence="1" id="KW-0175">Coiled coil</keyword>
<keyword evidence="2" id="KW-1185">Reference proteome</keyword>
<accession>A0A1S3DSU2</accession>
<dbReference type="AlphaFoldDB" id="A0A1S3DSU2"/>